<dbReference type="NCBIfam" id="TIGR01509">
    <property type="entry name" value="HAD-SF-IA-v3"/>
    <property type="match status" value="1"/>
</dbReference>
<evidence type="ECO:0000256" key="1">
    <source>
        <dbReference type="SAM" id="MobiDB-lite"/>
    </source>
</evidence>
<organism evidence="3 4">
    <name type="scientific">Sinomonas terricola</name>
    <dbReference type="NCBI Taxonomy" id="3110330"/>
    <lineage>
        <taxon>Bacteria</taxon>
        <taxon>Bacillati</taxon>
        <taxon>Actinomycetota</taxon>
        <taxon>Actinomycetes</taxon>
        <taxon>Micrococcales</taxon>
        <taxon>Micrococcaceae</taxon>
        <taxon>Sinomonas</taxon>
    </lineage>
</organism>
<dbReference type="InterPro" id="IPR037018">
    <property type="entry name" value="GH65_N"/>
</dbReference>
<dbReference type="InterPro" id="IPR023198">
    <property type="entry name" value="PGP-like_dom2"/>
</dbReference>
<feature type="compositionally biased region" description="Basic residues" evidence="1">
    <location>
        <begin position="536"/>
        <end position="546"/>
    </location>
</feature>
<reference evidence="3 4" key="1">
    <citation type="submission" date="2023-12" db="EMBL/GenBank/DDBJ databases">
        <title>Sinomonas terricola sp. nov, isolated from litchi orchard soil in Guangdong, PR China.</title>
        <authorList>
            <person name="Jiaxin W."/>
            <person name="Yang Z."/>
            <person name="Honghui Z."/>
        </authorList>
    </citation>
    <scope>NUCLEOTIDE SEQUENCE [LARGE SCALE GENOMIC DNA]</scope>
    <source>
        <strain evidence="3 4">JGH33</strain>
    </source>
</reference>
<sequence length="546" mass="58637">MTRSPTLEAARPPFDAVFFDLDGVVTDAAAVHEAAWRELFGSVLHDARVPEGANTSPFRRDDYLRYVDGRPREDGVLTFLGARGIQLERGDASDRPGEWTAFGLGALKNQLFRDRLASSGVSVFPETVDLLDRLRAGHVPVVLATASRNASSVLAAAHLEGAFDVVLDGVEAARLGLPGKPEPALFLEAARRLGVTPERAVVIEDAAAGVEAARRGGFGLVVGIDRTGARAKLEAAGADVVLNDVGELDLGLVLADPWTLVYEGFDPGHEGHREALTTLGNGYIGVRGAAPESGRGGAGYPGTYLGGVYNRVVNLVQDQETEDEHMVNAPNWLHLDVRLEGGSWWSQGGLSLREERRVLDLRSAVLVREAVIEDDGDRRLRVRQRRFVSMDQARLMGLETTLTAEGWSGEVTIRSGVDLDVANENVLEDALLARRHLRDVSPPEDDGADAAAVEGAVADVVAEAETTQSHVRIAVALRNSVDGQEPAETSTGRIGGLHYRQFVLRLQADVPVRVTKIATFATSRAGGFLGPDGRGSRPRAGARRFR</sequence>
<protein>
    <submittedName>
        <fullName evidence="3">HAD-IA family hydrolase</fullName>
    </submittedName>
</protein>
<dbReference type="GO" id="GO:0016787">
    <property type="term" value="F:hydrolase activity"/>
    <property type="evidence" value="ECO:0007669"/>
    <property type="project" value="UniProtKB-KW"/>
</dbReference>
<dbReference type="SUPFAM" id="SSF56784">
    <property type="entry name" value="HAD-like"/>
    <property type="match status" value="1"/>
</dbReference>
<dbReference type="Gene3D" id="1.10.150.240">
    <property type="entry name" value="Putative phosphatase, domain 2"/>
    <property type="match status" value="1"/>
</dbReference>
<dbReference type="InterPro" id="IPR036412">
    <property type="entry name" value="HAD-like_sf"/>
</dbReference>
<evidence type="ECO:0000313" key="4">
    <source>
        <dbReference type="Proteomes" id="UP001304769"/>
    </source>
</evidence>
<accession>A0ABU5TAX9</accession>
<dbReference type="SFLD" id="SFLDG01129">
    <property type="entry name" value="C1.5:_HAD__Beta-PGM__Phosphata"/>
    <property type="match status" value="1"/>
</dbReference>
<feature type="region of interest" description="Disordered" evidence="1">
    <location>
        <begin position="527"/>
        <end position="546"/>
    </location>
</feature>
<evidence type="ECO:0000259" key="2">
    <source>
        <dbReference type="Pfam" id="PF03636"/>
    </source>
</evidence>
<feature type="domain" description="Glycoside hydrolase family 65 N-terminal" evidence="2">
    <location>
        <begin position="262"/>
        <end position="524"/>
    </location>
</feature>
<dbReference type="InterPro" id="IPR005196">
    <property type="entry name" value="Glyco_hydro_65_N"/>
</dbReference>
<dbReference type="PANTHER" id="PTHR11051:SF8">
    <property type="entry name" value="PROTEIN-GLUCOSYLGALACTOSYLHYDROXYLYSINE GLUCOSIDASE"/>
    <property type="match status" value="1"/>
</dbReference>
<dbReference type="InterPro" id="IPR011013">
    <property type="entry name" value="Gal_mutarotase_sf_dom"/>
</dbReference>
<dbReference type="InterPro" id="IPR023214">
    <property type="entry name" value="HAD_sf"/>
</dbReference>
<name>A0ABU5TAX9_9MICC</name>
<dbReference type="Pfam" id="PF00702">
    <property type="entry name" value="Hydrolase"/>
    <property type="match status" value="1"/>
</dbReference>
<keyword evidence="4" id="KW-1185">Reference proteome</keyword>
<dbReference type="InterPro" id="IPR006439">
    <property type="entry name" value="HAD-SF_hydro_IA"/>
</dbReference>
<keyword evidence="3" id="KW-0378">Hydrolase</keyword>
<comment type="caution">
    <text evidence="3">The sequence shown here is derived from an EMBL/GenBank/DDBJ whole genome shotgun (WGS) entry which is preliminary data.</text>
</comment>
<gene>
    <name evidence="3" type="ORF">SPF06_19100</name>
</gene>
<dbReference type="SUPFAM" id="SSF74650">
    <property type="entry name" value="Galactose mutarotase-like"/>
    <property type="match status" value="1"/>
</dbReference>
<dbReference type="Pfam" id="PF03636">
    <property type="entry name" value="Glyco_hydro_65N"/>
    <property type="match status" value="1"/>
</dbReference>
<dbReference type="PANTHER" id="PTHR11051">
    <property type="entry name" value="GLYCOSYL HYDROLASE-RELATED"/>
    <property type="match status" value="1"/>
</dbReference>
<dbReference type="Gene3D" id="3.40.50.1000">
    <property type="entry name" value="HAD superfamily/HAD-like"/>
    <property type="match status" value="1"/>
</dbReference>
<evidence type="ECO:0000313" key="3">
    <source>
        <dbReference type="EMBL" id="MEA5456834.1"/>
    </source>
</evidence>
<dbReference type="SFLD" id="SFLDS00003">
    <property type="entry name" value="Haloacid_Dehalogenase"/>
    <property type="match status" value="1"/>
</dbReference>
<dbReference type="Proteomes" id="UP001304769">
    <property type="component" value="Unassembled WGS sequence"/>
</dbReference>
<dbReference type="Gene3D" id="2.70.98.40">
    <property type="entry name" value="Glycoside hydrolase, family 65, N-terminal domain"/>
    <property type="match status" value="1"/>
</dbReference>
<proteinExistence type="predicted"/>
<dbReference type="RefSeq" id="WP_323280744.1">
    <property type="nucleotide sequence ID" value="NZ_JAYGGQ010000018.1"/>
</dbReference>
<dbReference type="EMBL" id="JAYGGQ010000018">
    <property type="protein sequence ID" value="MEA5456834.1"/>
    <property type="molecule type" value="Genomic_DNA"/>
</dbReference>